<dbReference type="PANTHER" id="PTHR43747">
    <property type="entry name" value="FAD-BINDING PROTEIN"/>
    <property type="match status" value="1"/>
</dbReference>
<dbReference type="HOGENOM" id="CLU_024648_4_1_4"/>
<keyword evidence="3" id="KW-1185">Reference proteome</keyword>
<protein>
    <submittedName>
        <fullName evidence="2">FAD-binding protein</fullName>
        <ecNumber evidence="2">1.-.-.-</ecNumber>
    </submittedName>
</protein>
<dbReference type="PRINTS" id="PR00420">
    <property type="entry name" value="RNGMNOXGNASE"/>
</dbReference>
<dbReference type="GO" id="GO:0016491">
    <property type="term" value="F:oxidoreductase activity"/>
    <property type="evidence" value="ECO:0007669"/>
    <property type="project" value="UniProtKB-KW"/>
</dbReference>
<dbReference type="Pfam" id="PF01494">
    <property type="entry name" value="FAD_binding_3"/>
    <property type="match status" value="1"/>
</dbReference>
<dbReference type="Gene3D" id="3.50.50.60">
    <property type="entry name" value="FAD/NAD(P)-binding domain"/>
    <property type="match status" value="1"/>
</dbReference>
<evidence type="ECO:0000259" key="1">
    <source>
        <dbReference type="Pfam" id="PF01494"/>
    </source>
</evidence>
<dbReference type="Proteomes" id="UP000005336">
    <property type="component" value="Unassembled WGS sequence"/>
</dbReference>
<dbReference type="PANTHER" id="PTHR43747:SF1">
    <property type="entry name" value="SLR1998 PROTEIN"/>
    <property type="match status" value="1"/>
</dbReference>
<dbReference type="PATRIC" id="fig|1030841.3.peg.1900"/>
<dbReference type="GO" id="GO:0071949">
    <property type="term" value="F:FAD binding"/>
    <property type="evidence" value="ECO:0007669"/>
    <property type="project" value="InterPro"/>
</dbReference>
<dbReference type="EMBL" id="AGAZ01000063">
    <property type="protein sequence ID" value="EGZ44963.1"/>
    <property type="molecule type" value="Genomic_DNA"/>
</dbReference>
<gene>
    <name evidence="2" type="ORF">HMPREF9370_1909</name>
</gene>
<dbReference type="AlphaFoldDB" id="G4CS49"/>
<keyword evidence="2" id="KW-0560">Oxidoreductase</keyword>
<name>G4CS49_9NEIS</name>
<evidence type="ECO:0000313" key="3">
    <source>
        <dbReference type="Proteomes" id="UP000005336"/>
    </source>
</evidence>
<sequence length="431" mass="47854">MAVAHSQYGINIQIEESKKMTHQFDVAIIGAGPSGSIASALLNKKGFKVCVLEKQHFPRFVIGESLLPHCMEMIEEAGFLEAVEAEPSFQFKNGAAFTWGSRYTYFDFTDKFSPGPGTTFQVRRALFDKILIDEAAKQGVEVRFGHGVTAFEEREDDACLKVETDTGEAYELSAKFVLDASGYGRVLPRLLGLETPSDLPPRIAHFTHIQDNISSPKFDRDKILITTHPQHRDVWLWTIPFADNHCSIGVVGSTDKLAGDSETVLKKFALECPMLAEILADAQWENEFPFRSIQGYSANVKTLYGKRFALLGNASEFLDPVFSSGVTIAMHSAKLAADLLAKQFNGEAVDWQSEYADTLMPGVDTFRTYVNGWYDTRFQNAIYAADRSPEINRMIASILAGYAWDTKNPFVEKHAKRLDALAAVVGNVPLV</sequence>
<feature type="domain" description="FAD-binding" evidence="1">
    <location>
        <begin position="24"/>
        <end position="351"/>
    </location>
</feature>
<comment type="caution">
    <text evidence="2">The sequence shown here is derived from an EMBL/GenBank/DDBJ whole genome shotgun (WGS) entry which is preliminary data.</text>
</comment>
<organism evidence="2 3">
    <name type="scientific">Neisseria wadsworthii 9715</name>
    <dbReference type="NCBI Taxonomy" id="1030841"/>
    <lineage>
        <taxon>Bacteria</taxon>
        <taxon>Pseudomonadati</taxon>
        <taxon>Pseudomonadota</taxon>
        <taxon>Betaproteobacteria</taxon>
        <taxon>Neisseriales</taxon>
        <taxon>Neisseriaceae</taxon>
        <taxon>Neisseria</taxon>
    </lineage>
</organism>
<accession>G4CS49</accession>
<dbReference type="InterPro" id="IPR002938">
    <property type="entry name" value="FAD-bd"/>
</dbReference>
<proteinExistence type="predicted"/>
<reference evidence="2 3" key="1">
    <citation type="submission" date="2011-06" db="EMBL/GenBank/DDBJ databases">
        <authorList>
            <person name="Muzny D."/>
            <person name="Qin X."/>
            <person name="Deng J."/>
            <person name="Jiang H."/>
            <person name="Liu Y."/>
            <person name="Qu J."/>
            <person name="Song X.-Z."/>
            <person name="Zhang L."/>
            <person name="Thornton R."/>
            <person name="Coyle M."/>
            <person name="Francisco L."/>
            <person name="Jackson L."/>
            <person name="Javaid M."/>
            <person name="Korchina V."/>
            <person name="Kovar C."/>
            <person name="Mata R."/>
            <person name="Mathew T."/>
            <person name="Ngo R."/>
            <person name="Nguyen L."/>
            <person name="Nguyen N."/>
            <person name="Okwuonu G."/>
            <person name="Ongeri F."/>
            <person name="Pham C."/>
            <person name="Simmons D."/>
            <person name="Wilczek-Boney K."/>
            <person name="Hale W."/>
            <person name="Jakkamsetti A."/>
            <person name="Pham P."/>
            <person name="Ruth R."/>
            <person name="San Lucas F."/>
            <person name="Warren J."/>
            <person name="Zhang J."/>
            <person name="Zhao Z."/>
            <person name="Zhou C."/>
            <person name="Zhu D."/>
            <person name="Lee S."/>
            <person name="Bess C."/>
            <person name="Blankenburg K."/>
            <person name="Forbes L."/>
            <person name="Fu Q."/>
            <person name="Gubbala S."/>
            <person name="Hirani K."/>
            <person name="Jayaseelan J.C."/>
            <person name="Lara F."/>
            <person name="Munidasa M."/>
            <person name="Palculict T."/>
            <person name="Patil S."/>
            <person name="Pu L.-L."/>
            <person name="Saada N."/>
            <person name="Tang L."/>
            <person name="Weissenberger G."/>
            <person name="Zhu Y."/>
            <person name="Hemphill L."/>
            <person name="Shang Y."/>
            <person name="Youmans B."/>
            <person name="Ayvaz T."/>
            <person name="Ross M."/>
            <person name="Santibanez J."/>
            <person name="Aqrawi P."/>
            <person name="Gross S."/>
            <person name="Joshi V."/>
            <person name="Fowler G."/>
            <person name="Nazareth L."/>
            <person name="Reid J."/>
            <person name="Worley K."/>
            <person name="Petrosino J."/>
            <person name="Highlander S."/>
            <person name="Gibbs R."/>
        </authorList>
    </citation>
    <scope>NUCLEOTIDE SEQUENCE [LARGE SCALE GENOMIC DNA]</scope>
    <source>
        <strain evidence="2 3">9715</strain>
    </source>
</reference>
<evidence type="ECO:0000313" key="2">
    <source>
        <dbReference type="EMBL" id="EGZ44963.1"/>
    </source>
</evidence>
<dbReference type="InterPro" id="IPR036188">
    <property type="entry name" value="FAD/NAD-bd_sf"/>
</dbReference>
<dbReference type="SUPFAM" id="SSF51905">
    <property type="entry name" value="FAD/NAD(P)-binding domain"/>
    <property type="match status" value="1"/>
</dbReference>
<dbReference type="InterPro" id="IPR050816">
    <property type="entry name" value="Flavin-dep_Halogenase_NPB"/>
</dbReference>
<dbReference type="EC" id="1.-.-.-" evidence="2"/>
<dbReference type="STRING" id="1030841.HMPREF9370_1909"/>